<keyword evidence="2" id="KW-0804">Transcription</keyword>
<evidence type="ECO:0000313" key="2">
    <source>
        <dbReference type="EMBL" id="MBP1934524.1"/>
    </source>
</evidence>
<comment type="caution">
    <text evidence="2">The sequence shown here is derived from an EMBL/GenBank/DDBJ whole genome shotgun (WGS) entry which is preliminary data.</text>
</comment>
<dbReference type="Proteomes" id="UP001519343">
    <property type="component" value="Unassembled WGS sequence"/>
</dbReference>
<feature type="region of interest" description="Disordered" evidence="1">
    <location>
        <begin position="42"/>
        <end position="81"/>
    </location>
</feature>
<evidence type="ECO:0000313" key="3">
    <source>
        <dbReference type="Proteomes" id="UP001519343"/>
    </source>
</evidence>
<keyword evidence="3" id="KW-1185">Reference proteome</keyword>
<keyword evidence="2" id="KW-0240">DNA-directed RNA polymerase</keyword>
<accession>A0ABS4GW70</accession>
<sequence length="81" mass="9063">MEILCGTCSQEKGLPIEERMKLARSRQVNVVYICPTCKREHVHQGVVKKAGPPVEAPKEEEPNLSKSSNKKVEEGDQLSLF</sequence>
<reference evidence="2 3" key="1">
    <citation type="submission" date="2021-03" db="EMBL/GenBank/DDBJ databases">
        <title>Genomic Encyclopedia of Type Strains, Phase IV (KMG-IV): sequencing the most valuable type-strain genomes for metagenomic binning, comparative biology and taxonomic classification.</title>
        <authorList>
            <person name="Goeker M."/>
        </authorList>
    </citation>
    <scope>NUCLEOTIDE SEQUENCE [LARGE SCALE GENOMIC DNA]</scope>
    <source>
        <strain evidence="2 3">DSM 24738</strain>
    </source>
</reference>
<dbReference type="EMBL" id="JAGGKT010000022">
    <property type="protein sequence ID" value="MBP1934524.1"/>
    <property type="molecule type" value="Genomic_DNA"/>
</dbReference>
<protein>
    <submittedName>
        <fullName evidence="2">DNA-directed RNA polymerase subunit RPC12/RpoP</fullName>
    </submittedName>
</protein>
<dbReference type="RefSeq" id="WP_209812508.1">
    <property type="nucleotide sequence ID" value="NZ_JAGGKT010000022.1"/>
</dbReference>
<organism evidence="2 3">
    <name type="scientific">Ammoniphilus resinae</name>
    <dbReference type="NCBI Taxonomy" id="861532"/>
    <lineage>
        <taxon>Bacteria</taxon>
        <taxon>Bacillati</taxon>
        <taxon>Bacillota</taxon>
        <taxon>Bacilli</taxon>
        <taxon>Bacillales</taxon>
        <taxon>Paenibacillaceae</taxon>
        <taxon>Aneurinibacillus group</taxon>
        <taxon>Ammoniphilus</taxon>
    </lineage>
</organism>
<name>A0ABS4GW70_9BACL</name>
<evidence type="ECO:0000256" key="1">
    <source>
        <dbReference type="SAM" id="MobiDB-lite"/>
    </source>
</evidence>
<gene>
    <name evidence="2" type="ORF">J2Z37_004544</name>
</gene>
<proteinExistence type="predicted"/>
<dbReference type="GO" id="GO:0000428">
    <property type="term" value="C:DNA-directed RNA polymerase complex"/>
    <property type="evidence" value="ECO:0007669"/>
    <property type="project" value="UniProtKB-KW"/>
</dbReference>